<dbReference type="EMBL" id="CAIJEO010000005">
    <property type="protein sequence ID" value="CAD0092362.1"/>
    <property type="molecule type" value="Genomic_DNA"/>
</dbReference>
<feature type="transmembrane region" description="Helical" evidence="1">
    <location>
        <begin position="77"/>
        <end position="95"/>
    </location>
</feature>
<evidence type="ECO:0000256" key="1">
    <source>
        <dbReference type="SAM" id="Phobius"/>
    </source>
</evidence>
<feature type="transmembrane region" description="Helical" evidence="1">
    <location>
        <begin position="107"/>
        <end position="132"/>
    </location>
</feature>
<dbReference type="AlphaFoldDB" id="A0A9N8JQN0"/>
<accession>A0A9N8JQN0</accession>
<evidence type="ECO:0000313" key="2">
    <source>
        <dbReference type="EMBL" id="CAD0092362.1"/>
    </source>
</evidence>
<reference evidence="2" key="1">
    <citation type="submission" date="2020-06" db="EMBL/GenBank/DDBJ databases">
        <authorList>
            <person name="Onetto C."/>
        </authorList>
    </citation>
    <scope>NUCLEOTIDE SEQUENCE</scope>
</reference>
<keyword evidence="1" id="KW-0812">Transmembrane</keyword>
<keyword evidence="1" id="KW-0472">Membrane</keyword>
<evidence type="ECO:0000313" key="3">
    <source>
        <dbReference type="Proteomes" id="UP000714618"/>
    </source>
</evidence>
<keyword evidence="3" id="KW-1185">Reference proteome</keyword>
<comment type="caution">
    <text evidence="2">The sequence shown here is derived from an EMBL/GenBank/DDBJ whole genome shotgun (WGS) entry which is preliminary data.</text>
</comment>
<feature type="non-terminal residue" evidence="2">
    <location>
        <position position="431"/>
    </location>
</feature>
<feature type="transmembrane region" description="Helical" evidence="1">
    <location>
        <begin position="269"/>
        <end position="289"/>
    </location>
</feature>
<protein>
    <submittedName>
        <fullName evidence="2">Uncharacterized protein</fullName>
    </submittedName>
</protein>
<feature type="transmembrane region" description="Helical" evidence="1">
    <location>
        <begin position="388"/>
        <end position="411"/>
    </location>
</feature>
<organism evidence="2 3">
    <name type="scientific">Aureobasidium mustum</name>
    <dbReference type="NCBI Taxonomy" id="2773714"/>
    <lineage>
        <taxon>Eukaryota</taxon>
        <taxon>Fungi</taxon>
        <taxon>Dikarya</taxon>
        <taxon>Ascomycota</taxon>
        <taxon>Pezizomycotina</taxon>
        <taxon>Dothideomycetes</taxon>
        <taxon>Dothideomycetidae</taxon>
        <taxon>Dothideales</taxon>
        <taxon>Saccotheciaceae</taxon>
        <taxon>Aureobasidium</taxon>
    </lineage>
</organism>
<feature type="transmembrane region" description="Helical" evidence="1">
    <location>
        <begin position="360"/>
        <end position="382"/>
    </location>
</feature>
<feature type="transmembrane region" description="Helical" evidence="1">
    <location>
        <begin position="189"/>
        <end position="209"/>
    </location>
</feature>
<name>A0A9N8JQN0_9PEZI</name>
<proteinExistence type="predicted"/>
<dbReference type="Proteomes" id="UP000714618">
    <property type="component" value="Unassembled WGS sequence"/>
</dbReference>
<gene>
    <name evidence="2" type="ORF">AWRI4233_LOCUS3562</name>
</gene>
<feature type="transmembrane region" description="Helical" evidence="1">
    <location>
        <begin position="27"/>
        <end position="47"/>
    </location>
</feature>
<keyword evidence="1" id="KW-1133">Transmembrane helix</keyword>
<sequence>KFLLTIKNILLSDAEIPTTRQSKDYLYGLRGLLAIESFCWLFLQAFVPTVVSSRTSGPMYQIVARNMFSVPLWNESLIYSFFIILSARSVCMHFLQEPTAKSFARSLIVRPLRIGIPLAFALASSISLFSFIDKSYIETAAKILDNPNLTAPRMPATALASFNTAWDLLWITSDFAKQMANQAFPGASIWVPSLIYSQSYTVYIAMVILPFTRVSWHLQAVAIFSIGSFWFNSWGWYSAAGLLVADISHYPSLRACLDRGIKFNDDTSFSYRTLAVISVLVGLVMKYVWVAAFPQHLRAELLVHPSQHLSSVSSAHPDQPFARLDDYLVVVGVLVLLETSNRMQNIFSSRILVGLGKRSLSLYIAQSLMLYTVALDVLVLLGERHMSVVWAETVAFVVYLCSTAVSGEVFYRLVEQPATWVAEFLFNWSRK</sequence>
<feature type="transmembrane region" description="Helical" evidence="1">
    <location>
        <begin position="216"/>
        <end position="237"/>
    </location>
</feature>
<feature type="non-terminal residue" evidence="2">
    <location>
        <position position="1"/>
    </location>
</feature>
<dbReference type="OrthoDB" id="3363151at2759"/>